<dbReference type="EMBL" id="KZ301969">
    <property type="protein sequence ID" value="PFH54608.1"/>
    <property type="molecule type" value="Genomic_DNA"/>
</dbReference>
<organism evidence="1 2">
    <name type="scientific">Amanita thiersii Skay4041</name>
    <dbReference type="NCBI Taxonomy" id="703135"/>
    <lineage>
        <taxon>Eukaryota</taxon>
        <taxon>Fungi</taxon>
        <taxon>Dikarya</taxon>
        <taxon>Basidiomycota</taxon>
        <taxon>Agaricomycotina</taxon>
        <taxon>Agaricomycetes</taxon>
        <taxon>Agaricomycetidae</taxon>
        <taxon>Agaricales</taxon>
        <taxon>Pluteineae</taxon>
        <taxon>Amanitaceae</taxon>
        <taxon>Amanita</taxon>
    </lineage>
</organism>
<sequence length="655" mass="73218">MSTTEGRPNTGDFGPRDMSFERVMSAIDSLENCDVTTNRECLQTDGITLTAINVLSGYLDTVENTSDCLQGFIVIYKRLVHVLFLARLFQIRTAFKCSGAGTVKIDPQTETNVCLVDAVLARISSLSILVACGSHDEDFGVSIHQQHCLLAAAQLPGRWSSVICVITSHSSSPAAKRIALRLLYAAYVLGGHLIQYDPWEASGLEPGNMGSTCLQMLNHLSMDTNLRDTNHLGSQHPIHWSMLIALYMSLTLLSDAIQYVMTHDLQEVPSPALPFPKLHLDPCQIMLLKWNTVLLRCWLLWDDHRMAGFDCIASTTATWLFHYYDTAITESPGADWSSIPSLLEILGTYPEQTFKIFLQIIHNTMEHLSNDDSQHRELMSQRMTILGRACWVICKISDIGHIVIDQHGAILVSNMLQLFFYFCESDDQESLLVKWMALESFTAVDNETFQYQLSFGLTEVPNQIQRATENAITRLKRALGPGPFLQKDLDFVRTVLNFLMICWHNNFEGCLLRGTASTFLILLIKFATTNAIRNTNCMHFAILKRDLWTTLGIIARHADLVHNLCLEKQRALWDQVVTSRPIDLIATVGFARYMTSTVTTHDVLQCTEAWNLLSGALLMIITGDLRESEAVACLGSPLICAALLHLLASGQRAGM</sequence>
<gene>
    <name evidence="1" type="ORF">AMATHDRAFT_161</name>
</gene>
<reference evidence="1 2" key="1">
    <citation type="submission" date="2014-02" db="EMBL/GenBank/DDBJ databases">
        <title>Transposable element dynamics among asymbiotic and ectomycorrhizal Amanita fungi.</title>
        <authorList>
            <consortium name="DOE Joint Genome Institute"/>
            <person name="Hess J."/>
            <person name="Skrede I."/>
            <person name="Wolfe B."/>
            <person name="LaButti K."/>
            <person name="Ohm R.A."/>
            <person name="Grigoriev I.V."/>
            <person name="Pringle A."/>
        </authorList>
    </citation>
    <scope>NUCLEOTIDE SEQUENCE [LARGE SCALE GENOMIC DNA]</scope>
    <source>
        <strain evidence="1 2">SKay4041</strain>
    </source>
</reference>
<dbReference type="STRING" id="703135.A0A2A9NWQ5"/>
<accession>A0A2A9NWQ5</accession>
<evidence type="ECO:0000313" key="2">
    <source>
        <dbReference type="Proteomes" id="UP000242287"/>
    </source>
</evidence>
<proteinExistence type="predicted"/>
<dbReference type="OrthoDB" id="3233180at2759"/>
<protein>
    <submittedName>
        <fullName evidence="1">Uncharacterized protein</fullName>
    </submittedName>
</protein>
<dbReference type="AlphaFoldDB" id="A0A2A9NWQ5"/>
<dbReference type="Proteomes" id="UP000242287">
    <property type="component" value="Unassembled WGS sequence"/>
</dbReference>
<keyword evidence="2" id="KW-1185">Reference proteome</keyword>
<evidence type="ECO:0000313" key="1">
    <source>
        <dbReference type="EMBL" id="PFH54608.1"/>
    </source>
</evidence>
<name>A0A2A9NWQ5_9AGAR</name>